<dbReference type="InterPro" id="IPR036767">
    <property type="entry name" value="ApaG_sf"/>
</dbReference>
<evidence type="ECO:0000313" key="6">
    <source>
        <dbReference type="EMBL" id="KDC53444.1"/>
    </source>
</evidence>
<dbReference type="GO" id="GO:0070987">
    <property type="term" value="P:error-free translesion synthesis"/>
    <property type="evidence" value="ECO:0007669"/>
    <property type="project" value="TreeGrafter"/>
</dbReference>
<keyword evidence="8" id="KW-1185">Reference proteome</keyword>
<dbReference type="Pfam" id="PF04379">
    <property type="entry name" value="DUF525"/>
    <property type="match status" value="1"/>
</dbReference>
<evidence type="ECO:0000259" key="3">
    <source>
        <dbReference type="PROSITE" id="PS51087"/>
    </source>
</evidence>
<evidence type="ECO:0000313" key="7">
    <source>
        <dbReference type="Proteomes" id="UP000027154"/>
    </source>
</evidence>
<dbReference type="OrthoDB" id="9795226at2"/>
<dbReference type="Proteomes" id="UP000027154">
    <property type="component" value="Unassembled WGS sequence"/>
</dbReference>
<dbReference type="InterPro" id="IPR023065">
    <property type="entry name" value="Uncharacterised_ApaG"/>
</dbReference>
<comment type="caution">
    <text evidence="6">The sequence shown here is derived from an EMBL/GenBank/DDBJ whole genome shotgun (WGS) entry which is preliminary data.</text>
</comment>
<accession>A0A063KVF6</accession>
<dbReference type="NCBIfam" id="NF003967">
    <property type="entry name" value="PRK05461.1"/>
    <property type="match status" value="1"/>
</dbReference>
<dbReference type="Proteomes" id="UP000322915">
    <property type="component" value="Unassembled WGS sequence"/>
</dbReference>
<evidence type="ECO:0000313" key="8">
    <source>
        <dbReference type="Proteomes" id="UP000322915"/>
    </source>
</evidence>
<dbReference type="HAMAP" id="MF_00791">
    <property type="entry name" value="ApaG"/>
    <property type="match status" value="1"/>
</dbReference>
<dbReference type="PANTHER" id="PTHR14289">
    <property type="entry name" value="F-BOX ONLY PROTEIN 3"/>
    <property type="match status" value="1"/>
</dbReference>
<dbReference type="EMBL" id="JJNZ01000003">
    <property type="protein sequence ID" value="KDC53444.1"/>
    <property type="molecule type" value="Genomic_DNA"/>
</dbReference>
<dbReference type="PROSITE" id="PS51087">
    <property type="entry name" value="APAG"/>
    <property type="match status" value="1"/>
</dbReference>
<dbReference type="EMBL" id="SEUK01000052">
    <property type="protein sequence ID" value="KAA1158532.1"/>
    <property type="molecule type" value="Genomic_DNA"/>
</dbReference>
<dbReference type="EMBL" id="SEUJ01000078">
    <property type="protein sequence ID" value="KAA1150284.1"/>
    <property type="molecule type" value="Genomic_DNA"/>
</dbReference>
<sequence>MTTSSNIGSPVKVSVETFYVEGQSQPEIEKYVFAYSVTIRNHSLCSAKLLSRYWLITDANGKETEVEGEGVVGEMPTIGPGESYKYTSGAILDTPVGTMQGHYTLRNEFGSEFQAPINVFRLACPNILH</sequence>
<reference evidence="8 9" key="2">
    <citation type="submission" date="2019-01" db="EMBL/GenBank/DDBJ databases">
        <title>Genome sequences of marine Pseudoalteromonas species.</title>
        <authorList>
            <person name="Boraston A.B."/>
            <person name="Hehemann J.-H."/>
            <person name="Vickers C.J."/>
            <person name="Salama-Alber O."/>
            <person name="Abe K."/>
            <person name="Hettle A.J."/>
        </authorList>
    </citation>
    <scope>NUCLEOTIDE SEQUENCE [LARGE SCALE GENOMIC DNA]</scope>
    <source>
        <strain evidence="5 9">PS42</strain>
        <strain evidence="4 8">PS47</strain>
    </source>
</reference>
<name>A0A063KVF6_9GAMM</name>
<dbReference type="Proteomes" id="UP000324162">
    <property type="component" value="Unassembled WGS sequence"/>
</dbReference>
<proteinExistence type="inferred from homology"/>
<reference evidence="6 7" key="1">
    <citation type="submission" date="2014-04" db="EMBL/GenBank/DDBJ databases">
        <title>Pseudoalteromonas galatheae sp. nov., isolated from a deep-sea polychaete near Canal Concepcion, Chile.</title>
        <authorList>
            <person name="Machado H.R."/>
            <person name="Gram L."/>
            <person name="Vynne N.G."/>
        </authorList>
    </citation>
    <scope>NUCLEOTIDE SEQUENCE [LARGE SCALE GENOMIC DNA]</scope>
    <source>
        <strain evidence="6 7">KMM216</strain>
    </source>
</reference>
<dbReference type="InterPro" id="IPR007474">
    <property type="entry name" value="ApaG_domain"/>
</dbReference>
<gene>
    <name evidence="2 6" type="primary">apaG</name>
    <name evidence="6" type="ORF">DC53_01055</name>
    <name evidence="5" type="ORF">EU508_13480</name>
    <name evidence="4" type="ORF">EU509_19335</name>
</gene>
<dbReference type="SUPFAM" id="SSF110069">
    <property type="entry name" value="ApaG-like"/>
    <property type="match status" value="1"/>
</dbReference>
<protein>
    <recommendedName>
        <fullName evidence="1 2">Protein ApaG</fullName>
    </recommendedName>
</protein>
<evidence type="ECO:0000256" key="2">
    <source>
        <dbReference type="HAMAP-Rule" id="MF_00791"/>
    </source>
</evidence>
<evidence type="ECO:0000313" key="9">
    <source>
        <dbReference type="Proteomes" id="UP000324162"/>
    </source>
</evidence>
<dbReference type="RefSeq" id="WP_007376554.1">
    <property type="nucleotide sequence ID" value="NZ_JBBMQV010000004.1"/>
</dbReference>
<dbReference type="Gene3D" id="2.60.40.1470">
    <property type="entry name" value="ApaG domain"/>
    <property type="match status" value="1"/>
</dbReference>
<evidence type="ECO:0000256" key="1">
    <source>
        <dbReference type="ARBA" id="ARBA00017693"/>
    </source>
</evidence>
<feature type="domain" description="ApaG" evidence="3">
    <location>
        <begin position="5"/>
        <end position="129"/>
    </location>
</feature>
<dbReference type="AlphaFoldDB" id="A0A063KVF6"/>
<organism evidence="6 7">
    <name type="scientific">Pseudoalteromonas fuliginea</name>
    <dbReference type="NCBI Taxonomy" id="1872678"/>
    <lineage>
        <taxon>Bacteria</taxon>
        <taxon>Pseudomonadati</taxon>
        <taxon>Pseudomonadota</taxon>
        <taxon>Gammaproteobacteria</taxon>
        <taxon>Alteromonadales</taxon>
        <taxon>Pseudoalteromonadaceae</taxon>
        <taxon>Pseudoalteromonas</taxon>
    </lineage>
</organism>
<evidence type="ECO:0000313" key="4">
    <source>
        <dbReference type="EMBL" id="KAA1150284.1"/>
    </source>
</evidence>
<evidence type="ECO:0000313" key="5">
    <source>
        <dbReference type="EMBL" id="KAA1158532.1"/>
    </source>
</evidence>
<dbReference type="PANTHER" id="PTHR14289:SF16">
    <property type="entry name" value="POLYMERASE DELTA-INTERACTING PROTEIN 2"/>
    <property type="match status" value="1"/>
</dbReference>